<proteinExistence type="predicted"/>
<reference evidence="3" key="1">
    <citation type="submission" date="2022-01" db="EMBL/GenBank/DDBJ databases">
        <authorList>
            <person name="King R."/>
        </authorList>
    </citation>
    <scope>NUCLEOTIDE SEQUENCE</scope>
</reference>
<dbReference type="EMBL" id="OV725077">
    <property type="protein sequence ID" value="CAH1389007.1"/>
    <property type="molecule type" value="Genomic_DNA"/>
</dbReference>
<dbReference type="OrthoDB" id="2121326at2759"/>
<name>A0A9P0E611_NEZVI</name>
<dbReference type="AlphaFoldDB" id="A0A9P0E611"/>
<evidence type="ECO:0000313" key="4">
    <source>
        <dbReference type="Proteomes" id="UP001152798"/>
    </source>
</evidence>
<evidence type="ECO:0000256" key="1">
    <source>
        <dbReference type="ARBA" id="ARBA00023157"/>
    </source>
</evidence>
<dbReference type="SUPFAM" id="SSF52833">
    <property type="entry name" value="Thioredoxin-like"/>
    <property type="match status" value="1"/>
</dbReference>
<accession>A0A9P0E611</accession>
<sequence length="116" mass="13029">MKETHTLTVTEMEELEEILDNAGPKLVVIDFTAPWCGPCKLTGGTMEELAGVYPDVVFIRVDVSELEEAGSMFQISVLPTFSFVRNKEKIEDFIGGKMENFKMTIERLRGAMHANK</sequence>
<keyword evidence="1" id="KW-1015">Disulfide bond</keyword>
<dbReference type="Pfam" id="PF00085">
    <property type="entry name" value="Thioredoxin"/>
    <property type="match status" value="1"/>
</dbReference>
<dbReference type="PROSITE" id="PS00194">
    <property type="entry name" value="THIOREDOXIN_1"/>
    <property type="match status" value="1"/>
</dbReference>
<dbReference type="Gene3D" id="3.40.30.10">
    <property type="entry name" value="Glutaredoxin"/>
    <property type="match status" value="1"/>
</dbReference>
<dbReference type="InterPro" id="IPR013766">
    <property type="entry name" value="Thioredoxin_domain"/>
</dbReference>
<dbReference type="CDD" id="cd02947">
    <property type="entry name" value="TRX_family"/>
    <property type="match status" value="1"/>
</dbReference>
<dbReference type="PROSITE" id="PS51352">
    <property type="entry name" value="THIOREDOXIN_2"/>
    <property type="match status" value="1"/>
</dbReference>
<protein>
    <recommendedName>
        <fullName evidence="2">Thioredoxin domain-containing protein</fullName>
    </recommendedName>
</protein>
<dbReference type="Proteomes" id="UP001152798">
    <property type="component" value="Chromosome 1"/>
</dbReference>
<keyword evidence="4" id="KW-1185">Reference proteome</keyword>
<evidence type="ECO:0000313" key="3">
    <source>
        <dbReference type="EMBL" id="CAH1389007.1"/>
    </source>
</evidence>
<evidence type="ECO:0000259" key="2">
    <source>
        <dbReference type="PROSITE" id="PS51352"/>
    </source>
</evidence>
<dbReference type="InterPro" id="IPR036249">
    <property type="entry name" value="Thioredoxin-like_sf"/>
</dbReference>
<dbReference type="InterPro" id="IPR017937">
    <property type="entry name" value="Thioredoxin_CS"/>
</dbReference>
<gene>
    <name evidence="3" type="ORF">NEZAVI_LOCUS486</name>
</gene>
<dbReference type="PANTHER" id="PTHR46115">
    <property type="entry name" value="THIOREDOXIN-LIKE PROTEIN 1"/>
    <property type="match status" value="1"/>
</dbReference>
<feature type="domain" description="Thioredoxin" evidence="2">
    <location>
        <begin position="1"/>
        <end position="116"/>
    </location>
</feature>
<organism evidence="3 4">
    <name type="scientific">Nezara viridula</name>
    <name type="common">Southern green stink bug</name>
    <name type="synonym">Cimex viridulus</name>
    <dbReference type="NCBI Taxonomy" id="85310"/>
    <lineage>
        <taxon>Eukaryota</taxon>
        <taxon>Metazoa</taxon>
        <taxon>Ecdysozoa</taxon>
        <taxon>Arthropoda</taxon>
        <taxon>Hexapoda</taxon>
        <taxon>Insecta</taxon>
        <taxon>Pterygota</taxon>
        <taxon>Neoptera</taxon>
        <taxon>Paraneoptera</taxon>
        <taxon>Hemiptera</taxon>
        <taxon>Heteroptera</taxon>
        <taxon>Panheteroptera</taxon>
        <taxon>Pentatomomorpha</taxon>
        <taxon>Pentatomoidea</taxon>
        <taxon>Pentatomidae</taxon>
        <taxon>Pentatominae</taxon>
        <taxon>Nezara</taxon>
    </lineage>
</organism>